<comment type="subcellular location">
    <subcellularLocation>
        <location evidence="5">Secreted</location>
    </subcellularLocation>
    <subcellularLocation>
        <location evidence="5">Bacterial flagellum</location>
    </subcellularLocation>
</comment>
<evidence type="ECO:0000256" key="2">
    <source>
        <dbReference type="ARBA" id="ARBA00011255"/>
    </source>
</evidence>
<dbReference type="PANTHER" id="PTHR30288">
    <property type="entry name" value="FLAGELLAR CAP/ASSEMBLY PROTEIN FLID"/>
    <property type="match status" value="1"/>
</dbReference>
<gene>
    <name evidence="8" type="ORF">ACFO3D_04780</name>
</gene>
<evidence type="ECO:0000256" key="3">
    <source>
        <dbReference type="ARBA" id="ARBA00023054"/>
    </source>
</evidence>
<evidence type="ECO:0000313" key="8">
    <source>
        <dbReference type="EMBL" id="MFC4557520.1"/>
    </source>
</evidence>
<feature type="domain" description="Flagellar hook-associated protein 2 C-terminal" evidence="7">
    <location>
        <begin position="242"/>
        <end position="501"/>
    </location>
</feature>
<keyword evidence="8" id="KW-0966">Cell projection</keyword>
<evidence type="ECO:0000256" key="1">
    <source>
        <dbReference type="ARBA" id="ARBA00009764"/>
    </source>
</evidence>
<dbReference type="Proteomes" id="UP001595989">
    <property type="component" value="Unassembled WGS sequence"/>
</dbReference>
<name>A0ABV9DHP5_9BACI</name>
<dbReference type="PANTHER" id="PTHR30288:SF0">
    <property type="entry name" value="FLAGELLAR HOOK-ASSOCIATED PROTEIN 2"/>
    <property type="match status" value="1"/>
</dbReference>
<comment type="function">
    <text evidence="5">Required for morphogenesis and for the elongation of the flagellar filament by facilitating polymerization of the flagellin monomers at the tip of growing filament. Forms a capping structure, which prevents flagellin subunits (transported through the central channel of the flagellum) from leaking out without polymerization at the distal end.</text>
</comment>
<feature type="domain" description="Flagellar hook-associated protein 2 N-terminal" evidence="6">
    <location>
        <begin position="8"/>
        <end position="103"/>
    </location>
</feature>
<proteinExistence type="inferred from homology"/>
<evidence type="ECO:0000259" key="6">
    <source>
        <dbReference type="Pfam" id="PF02465"/>
    </source>
</evidence>
<evidence type="ECO:0000256" key="4">
    <source>
        <dbReference type="ARBA" id="ARBA00023143"/>
    </source>
</evidence>
<evidence type="ECO:0000256" key="5">
    <source>
        <dbReference type="RuleBase" id="RU362066"/>
    </source>
</evidence>
<keyword evidence="3" id="KW-0175">Coiled coil</keyword>
<dbReference type="NCBIfam" id="NF005833">
    <property type="entry name" value="PRK07737.1"/>
    <property type="match status" value="1"/>
</dbReference>
<dbReference type="InterPro" id="IPR003481">
    <property type="entry name" value="FliD_N"/>
</dbReference>
<evidence type="ECO:0000259" key="7">
    <source>
        <dbReference type="Pfam" id="PF07195"/>
    </source>
</evidence>
<reference evidence="9" key="1">
    <citation type="journal article" date="2019" name="Int. J. Syst. Evol. Microbiol.">
        <title>The Global Catalogue of Microorganisms (GCM) 10K type strain sequencing project: providing services to taxonomists for standard genome sequencing and annotation.</title>
        <authorList>
            <consortium name="The Broad Institute Genomics Platform"/>
            <consortium name="The Broad Institute Genome Sequencing Center for Infectious Disease"/>
            <person name="Wu L."/>
            <person name="Ma J."/>
        </authorList>
    </citation>
    <scope>NUCLEOTIDE SEQUENCE [LARGE SCALE GENOMIC DNA]</scope>
    <source>
        <strain evidence="9">CGMCC 4.7426</strain>
    </source>
</reference>
<dbReference type="Pfam" id="PF07195">
    <property type="entry name" value="FliD_C"/>
    <property type="match status" value="1"/>
</dbReference>
<evidence type="ECO:0000313" key="9">
    <source>
        <dbReference type="Proteomes" id="UP001595989"/>
    </source>
</evidence>
<organism evidence="8 9">
    <name type="scientific">Virgibacillus kekensis</name>
    <dbReference type="NCBI Taxonomy" id="202261"/>
    <lineage>
        <taxon>Bacteria</taxon>
        <taxon>Bacillati</taxon>
        <taxon>Bacillota</taxon>
        <taxon>Bacilli</taxon>
        <taxon>Bacillales</taxon>
        <taxon>Bacillaceae</taxon>
        <taxon>Virgibacillus</taxon>
    </lineage>
</organism>
<dbReference type="InterPro" id="IPR010809">
    <property type="entry name" value="FliD_C"/>
</dbReference>
<keyword evidence="8" id="KW-0969">Cilium</keyword>
<keyword evidence="8" id="KW-0282">Flagellum</keyword>
<dbReference type="RefSeq" id="WP_390293495.1">
    <property type="nucleotide sequence ID" value="NZ_JBHSFU010000004.1"/>
</dbReference>
<keyword evidence="9" id="KW-1185">Reference proteome</keyword>
<dbReference type="Pfam" id="PF02465">
    <property type="entry name" value="FliD_N"/>
    <property type="match status" value="1"/>
</dbReference>
<accession>A0ABV9DHP5</accession>
<sequence length="513" mass="57410">MRIGGLATGMDIDSLVSKLMKAERMPLDRMEQEKISLTWKRDAFRDINKSLLELDEMILNMKMSSTYNSKSVSSTQESAITATGTSTATNGTYRIQVDQLASSAINMSDSPIGIEADKTFGDLLAEGKVTQSQLGEFEFFTFDKAGNKQRHAITVSETDTLNDVMKRITEKDNNVRAFYDSNTQKVIMETTRTGNYNTSSEFLGAEIGFDSTTDSAFLRDVLNLKNGVQQTDGTWDPAEKGGKDAEFYYNGLTEKMTSHNNSYKLGEVTFQFKNVTEGQASLTVTNNVEASFESIMKFVDKYNEVVEKLNGSQQEEVYREYKPLTDKQKEAMSEDEIEMWEEKAKSGILRGESAISDGLFSMRRSWYSTVQTGGDITSLTQVGITTSSNYMDGGKLIVDERELKKALTENPAGVQALFSNSTEGASKGLINRLDEALDKTREKIDLRAGSGLDTLQNYTLGKRMKELNESIVAFEDRLVRVENRYWSQFTAMEKAIQRMNQQSAQLMSQFGGM</sequence>
<dbReference type="EMBL" id="JBHSFU010000004">
    <property type="protein sequence ID" value="MFC4557520.1"/>
    <property type="molecule type" value="Genomic_DNA"/>
</dbReference>
<comment type="similarity">
    <text evidence="1 5">Belongs to the FliD family.</text>
</comment>
<dbReference type="InterPro" id="IPR040026">
    <property type="entry name" value="FliD"/>
</dbReference>
<keyword evidence="5" id="KW-0964">Secreted</keyword>
<protein>
    <recommendedName>
        <fullName evidence="5">Flagellar hook-associated protein 2</fullName>
        <shortName evidence="5">HAP2</shortName>
    </recommendedName>
    <alternativeName>
        <fullName evidence="5">Flagellar cap protein</fullName>
    </alternativeName>
</protein>
<comment type="subunit">
    <text evidence="2 5">Homopentamer.</text>
</comment>
<keyword evidence="4 5" id="KW-0975">Bacterial flagellum</keyword>
<comment type="caution">
    <text evidence="8">The sequence shown here is derived from an EMBL/GenBank/DDBJ whole genome shotgun (WGS) entry which is preliminary data.</text>
</comment>